<sequence>MQKTVKTYVGIACISFLILALVQLYLVYNTYELKNERYYFSEKAAILDQYSESVKHDLLFPGGARIMDSVIQAAMPELKEVVRTNAALFRRRQDELGKVLLYELRRRQPLQQFLQQARAGAHIADSLEYALLLDKLEITVGDSLHVPLLSGDLLPQERESRGFRIGGQLQALNPQNKVVELTVGGEGRPTVSRIRYALHVEPVNRKASIIRQLSLTWLLSLFSVLVVVILFYVTFRNWLRQKKLSEMKSDFINNITHEFHTPLTAIQVAARSLQNERILEKKENISSLSGVIQRQSDRLQQLIAQVLDIASHNGAALKKQEVSVNELLEELLLDYRLQLSDRPVDMVFEPQAVSDRVWLDPFHFGTMLINILDNAVRYNDKETVQIRVVTTADAKVLRIAITDNGMGMSPEVQRHIFEKFYRGASGPSSTIKGLGLGLFYVQQQVEAHGWLVAVNSEAGTGSTFTLIIPHQNPAA</sequence>
<keyword evidence="7" id="KW-0812">Transmembrane</keyword>
<dbReference type="PANTHER" id="PTHR43711">
    <property type="entry name" value="TWO-COMPONENT HISTIDINE KINASE"/>
    <property type="match status" value="1"/>
</dbReference>
<dbReference type="InterPro" id="IPR004358">
    <property type="entry name" value="Sig_transdc_His_kin-like_C"/>
</dbReference>
<keyword evidence="5 9" id="KW-0418">Kinase</keyword>
<reference evidence="9" key="1">
    <citation type="submission" date="2023-03" db="EMBL/GenBank/DDBJ databases">
        <title>Andean soil-derived lignocellulolytic bacterial consortium as a source of novel taxa and putative plastic-active enzymes.</title>
        <authorList>
            <person name="Diaz-Garcia L."/>
            <person name="Chuvochina M."/>
            <person name="Feuerriegel G."/>
            <person name="Bunk B."/>
            <person name="Sproer C."/>
            <person name="Streit W.R."/>
            <person name="Rodriguez L.M."/>
            <person name="Overmann J."/>
            <person name="Jimenez D.J."/>
        </authorList>
    </citation>
    <scope>NUCLEOTIDE SEQUENCE</scope>
    <source>
        <strain evidence="9">MAG 7</strain>
    </source>
</reference>
<dbReference type="PROSITE" id="PS50109">
    <property type="entry name" value="HIS_KIN"/>
    <property type="match status" value="1"/>
</dbReference>
<dbReference type="Pfam" id="PF02518">
    <property type="entry name" value="HATPase_c"/>
    <property type="match status" value="1"/>
</dbReference>
<comment type="catalytic activity">
    <reaction evidence="1">
        <text>ATP + protein L-histidine = ADP + protein N-phospho-L-histidine.</text>
        <dbReference type="EC" id="2.7.13.3"/>
    </reaction>
</comment>
<dbReference type="PRINTS" id="PR00344">
    <property type="entry name" value="BCTRLSENSOR"/>
</dbReference>
<dbReference type="CDD" id="cd00082">
    <property type="entry name" value="HisKA"/>
    <property type="match status" value="1"/>
</dbReference>
<dbReference type="GO" id="GO:0000155">
    <property type="term" value="F:phosphorelay sensor kinase activity"/>
    <property type="evidence" value="ECO:0007669"/>
    <property type="project" value="InterPro"/>
</dbReference>
<evidence type="ECO:0000256" key="3">
    <source>
        <dbReference type="ARBA" id="ARBA00022553"/>
    </source>
</evidence>
<evidence type="ECO:0000256" key="6">
    <source>
        <dbReference type="ARBA" id="ARBA00023012"/>
    </source>
</evidence>
<evidence type="ECO:0000256" key="7">
    <source>
        <dbReference type="SAM" id="Phobius"/>
    </source>
</evidence>
<evidence type="ECO:0000313" key="10">
    <source>
        <dbReference type="Proteomes" id="UP001220610"/>
    </source>
</evidence>
<dbReference type="InterPro" id="IPR005467">
    <property type="entry name" value="His_kinase_dom"/>
</dbReference>
<proteinExistence type="predicted"/>
<dbReference type="Gene3D" id="1.10.287.130">
    <property type="match status" value="1"/>
</dbReference>
<evidence type="ECO:0000256" key="1">
    <source>
        <dbReference type="ARBA" id="ARBA00000085"/>
    </source>
</evidence>
<keyword evidence="7" id="KW-1133">Transmembrane helix</keyword>
<dbReference type="Proteomes" id="UP001220610">
    <property type="component" value="Chromosome"/>
</dbReference>
<dbReference type="EMBL" id="CP119311">
    <property type="protein sequence ID" value="WEK38452.1"/>
    <property type="molecule type" value="Genomic_DNA"/>
</dbReference>
<dbReference type="Pfam" id="PF00512">
    <property type="entry name" value="HisKA"/>
    <property type="match status" value="1"/>
</dbReference>
<dbReference type="AlphaFoldDB" id="A0AAJ6BJM0"/>
<feature type="domain" description="Histidine kinase" evidence="8">
    <location>
        <begin position="254"/>
        <end position="472"/>
    </location>
</feature>
<evidence type="ECO:0000313" key="9">
    <source>
        <dbReference type="EMBL" id="WEK38452.1"/>
    </source>
</evidence>
<dbReference type="InterPro" id="IPR036890">
    <property type="entry name" value="HATPase_C_sf"/>
</dbReference>
<feature type="transmembrane region" description="Helical" evidence="7">
    <location>
        <begin position="7"/>
        <end position="28"/>
    </location>
</feature>
<gene>
    <name evidence="9" type="ORF">P0Y53_19065</name>
</gene>
<keyword evidence="4" id="KW-0808">Transferase</keyword>
<protein>
    <recommendedName>
        <fullName evidence="2">histidine kinase</fullName>
        <ecNumber evidence="2">2.7.13.3</ecNumber>
    </recommendedName>
</protein>
<dbReference type="InterPro" id="IPR036097">
    <property type="entry name" value="HisK_dim/P_sf"/>
</dbReference>
<keyword evidence="6" id="KW-0902">Two-component regulatory system</keyword>
<dbReference type="Gene3D" id="3.30.565.10">
    <property type="entry name" value="Histidine kinase-like ATPase, C-terminal domain"/>
    <property type="match status" value="1"/>
</dbReference>
<dbReference type="SMART" id="SM00387">
    <property type="entry name" value="HATPase_c"/>
    <property type="match status" value="1"/>
</dbReference>
<accession>A0AAJ6BJM0</accession>
<evidence type="ECO:0000256" key="5">
    <source>
        <dbReference type="ARBA" id="ARBA00022777"/>
    </source>
</evidence>
<name>A0AAJ6BJM0_9BACT</name>
<dbReference type="InterPro" id="IPR003594">
    <property type="entry name" value="HATPase_dom"/>
</dbReference>
<dbReference type="SUPFAM" id="SSF55874">
    <property type="entry name" value="ATPase domain of HSP90 chaperone/DNA topoisomerase II/histidine kinase"/>
    <property type="match status" value="1"/>
</dbReference>
<keyword evidence="7" id="KW-0472">Membrane</keyword>
<dbReference type="SUPFAM" id="SSF47384">
    <property type="entry name" value="Homodimeric domain of signal transducing histidine kinase"/>
    <property type="match status" value="1"/>
</dbReference>
<keyword evidence="3" id="KW-0597">Phosphoprotein</keyword>
<dbReference type="InterPro" id="IPR050736">
    <property type="entry name" value="Sensor_HK_Regulatory"/>
</dbReference>
<dbReference type="InterPro" id="IPR003661">
    <property type="entry name" value="HisK_dim/P_dom"/>
</dbReference>
<evidence type="ECO:0000256" key="2">
    <source>
        <dbReference type="ARBA" id="ARBA00012438"/>
    </source>
</evidence>
<dbReference type="CDD" id="cd00075">
    <property type="entry name" value="HATPase"/>
    <property type="match status" value="1"/>
</dbReference>
<organism evidence="9 10">
    <name type="scientific">Candidatus Pseudobacter hemicellulosilyticus</name>
    <dbReference type="NCBI Taxonomy" id="3121375"/>
    <lineage>
        <taxon>Bacteria</taxon>
        <taxon>Pseudomonadati</taxon>
        <taxon>Bacteroidota</taxon>
        <taxon>Chitinophagia</taxon>
        <taxon>Chitinophagales</taxon>
        <taxon>Chitinophagaceae</taxon>
        <taxon>Pseudobacter</taxon>
    </lineage>
</organism>
<evidence type="ECO:0000259" key="8">
    <source>
        <dbReference type="PROSITE" id="PS50109"/>
    </source>
</evidence>
<evidence type="ECO:0000256" key="4">
    <source>
        <dbReference type="ARBA" id="ARBA00022679"/>
    </source>
</evidence>
<dbReference type="PANTHER" id="PTHR43711:SF1">
    <property type="entry name" value="HISTIDINE KINASE 1"/>
    <property type="match status" value="1"/>
</dbReference>
<dbReference type="SMART" id="SM00388">
    <property type="entry name" value="HisKA"/>
    <property type="match status" value="1"/>
</dbReference>
<dbReference type="EC" id="2.7.13.3" evidence="2"/>
<feature type="transmembrane region" description="Helical" evidence="7">
    <location>
        <begin position="215"/>
        <end position="235"/>
    </location>
</feature>